<dbReference type="InParanoid" id="D2VFX4"/>
<dbReference type="PROSITE" id="PS00018">
    <property type="entry name" value="EF_HAND_1"/>
    <property type="match status" value="1"/>
</dbReference>
<reference evidence="1 2" key="1">
    <citation type="journal article" date="2010" name="Cell">
        <title>The genome of Naegleria gruberi illuminates early eukaryotic versatility.</title>
        <authorList>
            <person name="Fritz-Laylin L.K."/>
            <person name="Prochnik S.E."/>
            <person name="Ginger M.L."/>
            <person name="Dacks J.B."/>
            <person name="Carpenter M.L."/>
            <person name="Field M.C."/>
            <person name="Kuo A."/>
            <person name="Paredez A."/>
            <person name="Chapman J."/>
            <person name="Pham J."/>
            <person name="Shu S."/>
            <person name="Neupane R."/>
            <person name="Cipriano M."/>
            <person name="Mancuso J."/>
            <person name="Tu H."/>
            <person name="Salamov A."/>
            <person name="Lindquist E."/>
            <person name="Shapiro H."/>
            <person name="Lucas S."/>
            <person name="Grigoriev I.V."/>
            <person name="Cande W.Z."/>
            <person name="Fulton C."/>
            <person name="Rokhsar D.S."/>
            <person name="Dawson S.C."/>
        </authorList>
    </citation>
    <scope>NUCLEOTIDE SEQUENCE [LARGE SCALE GENOMIC DNA]</scope>
    <source>
        <strain evidence="1 2">NEG-M</strain>
    </source>
</reference>
<proteinExistence type="predicted"/>
<protein>
    <submittedName>
        <fullName evidence="1">Predicted protein</fullName>
    </submittedName>
</protein>
<accession>D2VFX4</accession>
<dbReference type="GeneID" id="8848139"/>
<gene>
    <name evidence="1" type="ORF">NAEGRDRAFT_49206</name>
</gene>
<evidence type="ECO:0000313" key="1">
    <source>
        <dbReference type="EMBL" id="EFC44265.1"/>
    </source>
</evidence>
<organism evidence="2">
    <name type="scientific">Naegleria gruberi</name>
    <name type="common">Amoeba</name>
    <dbReference type="NCBI Taxonomy" id="5762"/>
    <lineage>
        <taxon>Eukaryota</taxon>
        <taxon>Discoba</taxon>
        <taxon>Heterolobosea</taxon>
        <taxon>Tetramitia</taxon>
        <taxon>Eutetramitia</taxon>
        <taxon>Vahlkampfiidae</taxon>
        <taxon>Naegleria</taxon>
    </lineage>
</organism>
<dbReference type="InterPro" id="IPR018247">
    <property type="entry name" value="EF_Hand_1_Ca_BS"/>
</dbReference>
<dbReference type="AlphaFoldDB" id="D2VFX4"/>
<dbReference type="EMBL" id="GG738869">
    <property type="protein sequence ID" value="EFC44265.1"/>
    <property type="molecule type" value="Genomic_DNA"/>
</dbReference>
<dbReference type="RefSeq" id="XP_002677009.1">
    <property type="nucleotide sequence ID" value="XM_002676963.1"/>
</dbReference>
<name>D2VFX4_NAEGR</name>
<dbReference type="VEuPathDB" id="AmoebaDB:NAEGRDRAFT_49206"/>
<dbReference type="Proteomes" id="UP000006671">
    <property type="component" value="Unassembled WGS sequence"/>
</dbReference>
<sequence length="150" mass="17513">MKRKYEEEFPEIIDSPNSITKALKFEQTLVEAPQQAAQEYYINQSEYHDSQIHSQTPPIAASSSFSQFTTIEQHRTHSSEQYLAFQTEEQPQVQTPKANTWFPVHVPDRPQSQQNHKDADEERKLTHEELEELFANCTDQCDSEVQNCIR</sequence>
<keyword evidence="2" id="KW-1185">Reference proteome</keyword>
<dbReference type="KEGG" id="ngr:NAEGRDRAFT_49206"/>
<evidence type="ECO:0000313" key="2">
    <source>
        <dbReference type="Proteomes" id="UP000006671"/>
    </source>
</evidence>